<dbReference type="EC" id="2.7.7.70" evidence="1"/>
<keyword evidence="5" id="KW-0067">ATP-binding</keyword>
<keyword evidence="4" id="KW-0547">Nucleotide-binding</keyword>
<dbReference type="SUPFAM" id="SSF52374">
    <property type="entry name" value="Nucleotidylyl transferase"/>
    <property type="match status" value="1"/>
</dbReference>
<dbReference type="PANTHER" id="PTHR43793">
    <property type="entry name" value="FAD SYNTHASE"/>
    <property type="match status" value="1"/>
</dbReference>
<dbReference type="Pfam" id="PF01467">
    <property type="entry name" value="CTP_transf_like"/>
    <property type="match status" value="1"/>
</dbReference>
<dbReference type="RefSeq" id="WP_009849317.1">
    <property type="nucleotide sequence ID" value="NZ_DS022294.1"/>
</dbReference>
<evidence type="ECO:0000313" key="9">
    <source>
        <dbReference type="EMBL" id="EAU54816.1"/>
    </source>
</evidence>
<evidence type="ECO:0000256" key="2">
    <source>
        <dbReference type="ARBA" id="ARBA00022679"/>
    </source>
</evidence>
<gene>
    <name evidence="9" type="ORF">SPV1_08983</name>
</gene>
<dbReference type="NCBIfam" id="TIGR00125">
    <property type="entry name" value="cyt_tran_rel"/>
    <property type="match status" value="1"/>
</dbReference>
<dbReference type="NCBIfam" id="TIGR02199">
    <property type="entry name" value="rfaE_dom_II"/>
    <property type="match status" value="1"/>
</dbReference>
<dbReference type="Proteomes" id="UP000005297">
    <property type="component" value="Unassembled WGS sequence"/>
</dbReference>
<dbReference type="OrthoDB" id="5293116at2"/>
<feature type="domain" description="Cytidyltransferase-like" evidence="8">
    <location>
        <begin position="26"/>
        <end position="120"/>
    </location>
</feature>
<dbReference type="InterPro" id="IPR011914">
    <property type="entry name" value="RfaE_dom_II"/>
</dbReference>
<sequence length="159" mass="17315">MKGASDLPDALLQINNWREQGKRIVFTNGCFDLLHPGHIDYLERAKALGDALVIGLNDDDSIRRLKGASRPVNPLADRAIMLAALRCVDMVIPFCEDTPFNLISALKPDILVKGGDYKPDDIIGADIVRDTGGEVVVMPFLDGHSSTGLITRIHAQQPS</sequence>
<keyword evidence="6" id="KW-0119">Carbohydrate metabolism</keyword>
<keyword evidence="10" id="KW-1185">Reference proteome</keyword>
<evidence type="ECO:0000256" key="6">
    <source>
        <dbReference type="ARBA" id="ARBA00023277"/>
    </source>
</evidence>
<evidence type="ECO:0000256" key="1">
    <source>
        <dbReference type="ARBA" id="ARBA00012519"/>
    </source>
</evidence>
<dbReference type="InParanoid" id="Q0F068"/>
<evidence type="ECO:0000259" key="8">
    <source>
        <dbReference type="Pfam" id="PF01467"/>
    </source>
</evidence>
<evidence type="ECO:0000256" key="3">
    <source>
        <dbReference type="ARBA" id="ARBA00022695"/>
    </source>
</evidence>
<dbReference type="GO" id="GO:0005975">
    <property type="term" value="P:carbohydrate metabolic process"/>
    <property type="evidence" value="ECO:0007669"/>
    <property type="project" value="InterPro"/>
</dbReference>
<name>Q0F068_9PROT</name>
<dbReference type="EMBL" id="AATS01000005">
    <property type="protein sequence ID" value="EAU54816.1"/>
    <property type="molecule type" value="Genomic_DNA"/>
</dbReference>
<dbReference type="PANTHER" id="PTHR43793:SF2">
    <property type="entry name" value="BIFUNCTIONAL PROTEIN HLDE"/>
    <property type="match status" value="1"/>
</dbReference>
<comment type="catalytic activity">
    <reaction evidence="7">
        <text>D-glycero-beta-D-manno-heptose 1-phosphate + ATP + H(+) = ADP-D-glycero-beta-D-manno-heptose + diphosphate</text>
        <dbReference type="Rhea" id="RHEA:27465"/>
        <dbReference type="ChEBI" id="CHEBI:15378"/>
        <dbReference type="ChEBI" id="CHEBI:30616"/>
        <dbReference type="ChEBI" id="CHEBI:33019"/>
        <dbReference type="ChEBI" id="CHEBI:59967"/>
        <dbReference type="ChEBI" id="CHEBI:61593"/>
        <dbReference type="EC" id="2.7.7.70"/>
    </reaction>
</comment>
<dbReference type="GO" id="GO:0016779">
    <property type="term" value="F:nucleotidyltransferase activity"/>
    <property type="evidence" value="ECO:0007669"/>
    <property type="project" value="UniProtKB-KW"/>
</dbReference>
<evidence type="ECO:0000256" key="4">
    <source>
        <dbReference type="ARBA" id="ARBA00022741"/>
    </source>
</evidence>
<evidence type="ECO:0000256" key="7">
    <source>
        <dbReference type="ARBA" id="ARBA00047428"/>
    </source>
</evidence>
<reference evidence="9 10" key="1">
    <citation type="submission" date="2006-09" db="EMBL/GenBank/DDBJ databases">
        <authorList>
            <person name="Emerson D."/>
            <person name="Ferriera S."/>
            <person name="Johnson J."/>
            <person name="Kravitz S."/>
            <person name="Halpern A."/>
            <person name="Remington K."/>
            <person name="Beeson K."/>
            <person name="Tran B."/>
            <person name="Rogers Y.-H."/>
            <person name="Friedman R."/>
            <person name="Venter J.C."/>
        </authorList>
    </citation>
    <scope>NUCLEOTIDE SEQUENCE [LARGE SCALE GENOMIC DNA]</scope>
    <source>
        <strain evidence="9 10">PV-1</strain>
    </source>
</reference>
<keyword evidence="2" id="KW-0808">Transferase</keyword>
<keyword evidence="3" id="KW-0548">Nucleotidyltransferase</keyword>
<dbReference type="InterPro" id="IPR004821">
    <property type="entry name" value="Cyt_trans-like"/>
</dbReference>
<organism evidence="9 10">
    <name type="scientific">Mariprofundus ferrooxydans PV-1</name>
    <dbReference type="NCBI Taxonomy" id="314345"/>
    <lineage>
        <taxon>Bacteria</taxon>
        <taxon>Pseudomonadati</taxon>
        <taxon>Pseudomonadota</taxon>
        <taxon>Candidatius Mariprofundia</taxon>
        <taxon>Mariprofundales</taxon>
        <taxon>Mariprofundaceae</taxon>
        <taxon>Mariprofundus</taxon>
    </lineage>
</organism>
<dbReference type="InterPro" id="IPR014729">
    <property type="entry name" value="Rossmann-like_a/b/a_fold"/>
</dbReference>
<dbReference type="GO" id="GO:0016773">
    <property type="term" value="F:phosphotransferase activity, alcohol group as acceptor"/>
    <property type="evidence" value="ECO:0007669"/>
    <property type="project" value="InterPro"/>
</dbReference>
<dbReference type="STRING" id="314344.AL013_12685"/>
<dbReference type="InterPro" id="IPR050385">
    <property type="entry name" value="Archaeal_FAD_synthase"/>
</dbReference>
<evidence type="ECO:0000256" key="5">
    <source>
        <dbReference type="ARBA" id="ARBA00022840"/>
    </source>
</evidence>
<comment type="caution">
    <text evidence="9">The sequence shown here is derived from an EMBL/GenBank/DDBJ whole genome shotgun (WGS) entry which is preliminary data.</text>
</comment>
<dbReference type="HOGENOM" id="CLU_034585_2_0_0"/>
<proteinExistence type="predicted"/>
<accession>Q0F068</accession>
<protein>
    <recommendedName>
        <fullName evidence="1">D-glycero-beta-D-manno-heptose 1-phosphate adenylyltransferase</fullName>
        <ecNumber evidence="1">2.7.7.70</ecNumber>
    </recommendedName>
</protein>
<dbReference type="AlphaFoldDB" id="Q0F068"/>
<dbReference type="Gene3D" id="3.40.50.620">
    <property type="entry name" value="HUPs"/>
    <property type="match status" value="1"/>
</dbReference>
<dbReference type="GO" id="GO:0005524">
    <property type="term" value="F:ATP binding"/>
    <property type="evidence" value="ECO:0007669"/>
    <property type="project" value="UniProtKB-KW"/>
</dbReference>
<evidence type="ECO:0000313" key="10">
    <source>
        <dbReference type="Proteomes" id="UP000005297"/>
    </source>
</evidence>
<dbReference type="eggNOG" id="COG0615">
    <property type="taxonomic scope" value="Bacteria"/>
</dbReference>